<dbReference type="PANTHER" id="PTHR15364">
    <property type="entry name" value="2'-DEOXYNUCLEOSIDE 5'-PHOSPHATE N-HYDROLASE 1"/>
    <property type="match status" value="1"/>
</dbReference>
<dbReference type="KEGG" id="fiy:BN1229_v1_2004"/>
<reference evidence="2" key="1">
    <citation type="submission" date="2015-02" db="EMBL/GenBank/DDBJ databases">
        <authorList>
            <person name="Chooi Y.-H."/>
        </authorList>
    </citation>
    <scope>NUCLEOTIDE SEQUENCE [LARGE SCALE GENOMIC DNA]</scope>
    <source>
        <strain evidence="2">strain Y</strain>
    </source>
</reference>
<evidence type="ECO:0008006" key="3">
    <source>
        <dbReference type="Google" id="ProtNLM"/>
    </source>
</evidence>
<dbReference type="PANTHER" id="PTHR15364:SF0">
    <property type="entry name" value="2'-DEOXYNUCLEOSIDE 5'-PHOSPHATE N-HYDROLASE 1"/>
    <property type="match status" value="1"/>
</dbReference>
<dbReference type="InterPro" id="IPR051239">
    <property type="entry name" value="2'-dNMP_N-hydrolase"/>
</dbReference>
<dbReference type="RefSeq" id="WP_052743812.1">
    <property type="nucleotide sequence ID" value="NZ_LN829118.1"/>
</dbReference>
<proteinExistence type="predicted"/>
<evidence type="ECO:0000313" key="1">
    <source>
        <dbReference type="EMBL" id="CPR19097.1"/>
    </source>
</evidence>
<dbReference type="EMBL" id="LN829119">
    <property type="protein sequence ID" value="CPR19097.1"/>
    <property type="molecule type" value="Genomic_DNA"/>
</dbReference>
<dbReference type="SUPFAM" id="SSF52309">
    <property type="entry name" value="N-(deoxy)ribosyltransferase-like"/>
    <property type="match status" value="1"/>
</dbReference>
<name>A0A0D6JFA7_9HYPH</name>
<gene>
    <name evidence="1" type="ORF">YBN1229_v1_2004</name>
</gene>
<dbReference type="AlphaFoldDB" id="A0A0D6JFA7"/>
<accession>A0A0D6JFA7</accession>
<dbReference type="GO" id="GO:0009159">
    <property type="term" value="P:deoxyribonucleoside monophosphate catabolic process"/>
    <property type="evidence" value="ECO:0007669"/>
    <property type="project" value="TreeGrafter"/>
</dbReference>
<keyword evidence="2" id="KW-1185">Reference proteome</keyword>
<dbReference type="KEGG" id="fil:BN1229_v1_2000"/>
<dbReference type="GO" id="GO:0070694">
    <property type="term" value="F:5-hydroxymethyl-dUMP N-hydrolase activity"/>
    <property type="evidence" value="ECO:0007669"/>
    <property type="project" value="TreeGrafter"/>
</dbReference>
<organism evidence="1 2">
    <name type="scientific">Candidatus Filomicrobium marinum</name>
    <dbReference type="NCBI Taxonomy" id="1608628"/>
    <lineage>
        <taxon>Bacteria</taxon>
        <taxon>Pseudomonadati</taxon>
        <taxon>Pseudomonadota</taxon>
        <taxon>Alphaproteobacteria</taxon>
        <taxon>Hyphomicrobiales</taxon>
        <taxon>Hyphomicrobiaceae</taxon>
        <taxon>Filomicrobium</taxon>
    </lineage>
</organism>
<protein>
    <recommendedName>
        <fullName evidence="3">Nucleoside 2-deoxyribosyltransferase</fullName>
    </recommendedName>
</protein>
<evidence type="ECO:0000313" key="2">
    <source>
        <dbReference type="Proteomes" id="UP000033187"/>
    </source>
</evidence>
<sequence>MKRLSRTKAYLASPLFNPQEREFNLKLSRRLEAYLDVFLPQRDGELLTELVSKGRSVTVCQELIYAKDTAAIEGCDFLIAVLDGRTVDEGVAFELGYARALGKICLGFKSDDRVMVSTGDNPLLVSACHYRASSVDVLIDQVRCLLDQETIIPKDTGEGIDTDALTP</sequence>
<dbReference type="Proteomes" id="UP000033187">
    <property type="component" value="Chromosome 1"/>
</dbReference>
<dbReference type="OrthoDB" id="397706at2"/>
<dbReference type="InterPro" id="IPR007710">
    <property type="entry name" value="Nucleoside_deoxyribTrfase"/>
</dbReference>
<dbReference type="Gene3D" id="3.40.50.450">
    <property type="match status" value="1"/>
</dbReference>
<dbReference type="Pfam" id="PF05014">
    <property type="entry name" value="Nuc_deoxyrib_tr"/>
    <property type="match status" value="1"/>
</dbReference>